<feature type="binding site" evidence="7">
    <location>
        <position position="361"/>
    </location>
    <ligand>
        <name>substrate</name>
    </ligand>
</feature>
<dbReference type="PANTHER" id="PTHR34876:SF10">
    <property type="entry name" value="GLUCANASE"/>
    <property type="match status" value="1"/>
</dbReference>
<evidence type="ECO:0000256" key="7">
    <source>
        <dbReference type="PIRSR" id="PIRSR001100-2"/>
    </source>
</evidence>
<dbReference type="AlphaFoldDB" id="A0A8H5EU61"/>
<evidence type="ECO:0000256" key="1">
    <source>
        <dbReference type="ARBA" id="ARBA00022801"/>
    </source>
</evidence>
<evidence type="ECO:0000256" key="2">
    <source>
        <dbReference type="ARBA" id="ARBA00023001"/>
    </source>
</evidence>
<accession>A0A8H5EU61</accession>
<dbReference type="PIRSF" id="PIRSF001100">
    <property type="entry name" value="Beta_cellobiohydrolase"/>
    <property type="match status" value="1"/>
</dbReference>
<feature type="binding site" evidence="7">
    <location>
        <position position="270"/>
    </location>
    <ligand>
        <name>substrate</name>
    </ligand>
</feature>
<evidence type="ECO:0000256" key="5">
    <source>
        <dbReference type="ARBA" id="ARBA00023326"/>
    </source>
</evidence>
<keyword evidence="5 9" id="KW-0624">Polysaccharide degradation</keyword>
<keyword evidence="11" id="KW-1185">Reference proteome</keyword>
<feature type="active site" description="Proton donor" evidence="6">
    <location>
        <position position="183"/>
    </location>
</feature>
<feature type="active site" evidence="8">
    <location>
        <position position="135"/>
    </location>
</feature>
<feature type="signal peptide" evidence="9">
    <location>
        <begin position="1"/>
        <end position="20"/>
    </location>
</feature>
<feature type="binding site" evidence="7">
    <location>
        <position position="94"/>
    </location>
    <ligand>
        <name>substrate</name>
    </ligand>
</feature>
<dbReference type="GO" id="GO:0030245">
    <property type="term" value="P:cellulose catabolic process"/>
    <property type="evidence" value="ECO:0007669"/>
    <property type="project" value="UniProtKB-KW"/>
</dbReference>
<evidence type="ECO:0000256" key="4">
    <source>
        <dbReference type="ARBA" id="ARBA00023295"/>
    </source>
</evidence>
<feature type="active site" description="Proton acceptor" evidence="6">
    <location>
        <position position="367"/>
    </location>
</feature>
<dbReference type="Pfam" id="PF01341">
    <property type="entry name" value="Glyco_hydro_6"/>
    <property type="match status" value="1"/>
</dbReference>
<comment type="similarity">
    <text evidence="9">Belongs to the glycosyl hydrolase family 6.</text>
</comment>
<dbReference type="OrthoDB" id="64893at2759"/>
<feature type="binding site" evidence="7">
    <location>
        <position position="228"/>
    </location>
    <ligand>
        <name>substrate</name>
    </ligand>
</feature>
<evidence type="ECO:0000256" key="3">
    <source>
        <dbReference type="ARBA" id="ARBA00023277"/>
    </source>
</evidence>
<dbReference type="SUPFAM" id="SSF51989">
    <property type="entry name" value="Glycosyl hydrolases family 6, cellulases"/>
    <property type="match status" value="1"/>
</dbReference>
<protein>
    <recommendedName>
        <fullName evidence="9">Glucanase</fullName>
        <ecNumber evidence="9">3.2.1.-</ecNumber>
    </recommendedName>
</protein>
<keyword evidence="2 9" id="KW-0136">Cellulose degradation</keyword>
<feature type="binding site" evidence="7">
    <location>
        <position position="365"/>
    </location>
    <ligand>
        <name>substrate</name>
    </ligand>
</feature>
<evidence type="ECO:0000313" key="10">
    <source>
        <dbReference type="EMBL" id="KAF5312670.1"/>
    </source>
</evidence>
<keyword evidence="4 9" id="KW-0326">Glycosidase</keyword>
<gene>
    <name evidence="10" type="ORF">D9619_003633</name>
</gene>
<dbReference type="PANTHER" id="PTHR34876">
    <property type="match status" value="1"/>
</dbReference>
<evidence type="ECO:0000256" key="8">
    <source>
        <dbReference type="PROSITE-ProRule" id="PRU10056"/>
    </source>
</evidence>
<keyword evidence="9" id="KW-0732">Signal</keyword>
<comment type="caution">
    <text evidence="10">The sequence shown here is derived from an EMBL/GenBank/DDBJ whole genome shotgun (WGS) entry which is preliminary data.</text>
</comment>
<keyword evidence="3 9" id="KW-0119">Carbohydrate metabolism</keyword>
<dbReference type="Gene3D" id="3.20.20.40">
    <property type="entry name" value="1, 4-beta cellobiohydrolase"/>
    <property type="match status" value="1"/>
</dbReference>
<dbReference type="Proteomes" id="UP000567179">
    <property type="component" value="Unassembled WGS sequence"/>
</dbReference>
<evidence type="ECO:0000256" key="6">
    <source>
        <dbReference type="PIRSR" id="PIRSR001100-1"/>
    </source>
</evidence>
<proteinExistence type="inferred from homology"/>
<dbReference type="InterPro" id="IPR036434">
    <property type="entry name" value="Beta_cellobiohydrolase_sf"/>
</dbReference>
<feature type="binding site" evidence="7">
    <location>
        <position position="330"/>
    </location>
    <ligand>
        <name>substrate</name>
    </ligand>
</feature>
<dbReference type="EC" id="3.2.1.-" evidence="9"/>
<evidence type="ECO:0000256" key="9">
    <source>
        <dbReference type="RuleBase" id="RU361186"/>
    </source>
</evidence>
<name>A0A8H5EU61_9AGAR</name>
<dbReference type="PROSITE" id="PS00655">
    <property type="entry name" value="GLYCOSYL_HYDROL_F6_1"/>
    <property type="match status" value="1"/>
</dbReference>
<sequence length="417" mass="44524">MVQLKALACALVLAPAAVLAAPPAGGPKPPGHPAPPPPPPALNSVNPYAGNKAVFANKGYAKKLEATIKYFLQSGDRLNAARTRTVQRTPTFSWISFSGDVSNIKTIIKDALHAQRLTGKKQLVQLVVYNLPDRDCSAKSSDGEFKLDQDGFNKYKAFVDTVAASLNTPDAKQLEFSVVLEPDSLANIVTNLSVEKCAGAASAYKNGIAYAIAKLQHPNVALYLDAAHGGWLGWGDNLAPSANLFAEVLGLAKAITPGATVRGLATDVSNYNQYIAPTRENFTEYNPSWDETHYVSSLAPYLEAAGYPAHFIVDQGRSGKAGIRQEWGQWCNVRNAGFGTIPTADQAQLNNPYVDALVWVKPGGESDGTSDPTAARFDTTCISAVAHIPAPEAGSWFNDYVVNLVKNADPPLKPSYV</sequence>
<dbReference type="InterPro" id="IPR016288">
    <property type="entry name" value="Beta_cellobiohydrolase"/>
</dbReference>
<dbReference type="EMBL" id="JAACJJ010000056">
    <property type="protein sequence ID" value="KAF5312670.1"/>
    <property type="molecule type" value="Genomic_DNA"/>
</dbReference>
<keyword evidence="1 9" id="KW-0378">Hydrolase</keyword>
<evidence type="ECO:0000313" key="11">
    <source>
        <dbReference type="Proteomes" id="UP000567179"/>
    </source>
</evidence>
<reference evidence="10 11" key="1">
    <citation type="journal article" date="2020" name="ISME J.">
        <title>Uncovering the hidden diversity of litter-decomposition mechanisms in mushroom-forming fungi.</title>
        <authorList>
            <person name="Floudas D."/>
            <person name="Bentzer J."/>
            <person name="Ahren D."/>
            <person name="Johansson T."/>
            <person name="Persson P."/>
            <person name="Tunlid A."/>
        </authorList>
    </citation>
    <scope>NUCLEOTIDE SEQUENCE [LARGE SCALE GENOMIC DNA]</scope>
    <source>
        <strain evidence="10 11">CBS 101986</strain>
    </source>
</reference>
<feature type="binding site" evidence="7">
    <location>
        <position position="231"/>
    </location>
    <ligand>
        <name>substrate</name>
    </ligand>
</feature>
<dbReference type="InterPro" id="IPR001524">
    <property type="entry name" value="Glyco_hydro_6_CS"/>
</dbReference>
<organism evidence="10 11">
    <name type="scientific">Psilocybe cf. subviscida</name>
    <dbReference type="NCBI Taxonomy" id="2480587"/>
    <lineage>
        <taxon>Eukaryota</taxon>
        <taxon>Fungi</taxon>
        <taxon>Dikarya</taxon>
        <taxon>Basidiomycota</taxon>
        <taxon>Agaricomycotina</taxon>
        <taxon>Agaricomycetes</taxon>
        <taxon>Agaricomycetidae</taxon>
        <taxon>Agaricales</taxon>
        <taxon>Agaricineae</taxon>
        <taxon>Strophariaceae</taxon>
        <taxon>Psilocybe</taxon>
    </lineage>
</organism>
<feature type="chain" id="PRO_5034948067" description="Glucanase" evidence="9">
    <location>
        <begin position="21"/>
        <end position="417"/>
    </location>
</feature>
<dbReference type="PRINTS" id="PR00733">
    <property type="entry name" value="GLHYDRLASE6"/>
</dbReference>
<dbReference type="GO" id="GO:0004553">
    <property type="term" value="F:hydrolase activity, hydrolyzing O-glycosyl compounds"/>
    <property type="evidence" value="ECO:0007669"/>
    <property type="project" value="InterPro"/>
</dbReference>